<protein>
    <submittedName>
        <fullName evidence="1">Uncharacterized protein</fullName>
    </submittedName>
</protein>
<reference evidence="1 2" key="1">
    <citation type="journal article" date="2021" name="BMC Genomics">
        <title>Datura genome reveals duplications of psychoactive alkaloid biosynthetic genes and high mutation rate following tissue culture.</title>
        <authorList>
            <person name="Rajewski A."/>
            <person name="Carter-House D."/>
            <person name="Stajich J."/>
            <person name="Litt A."/>
        </authorList>
    </citation>
    <scope>NUCLEOTIDE SEQUENCE [LARGE SCALE GENOMIC DNA]</scope>
    <source>
        <strain evidence="1">AR-01</strain>
    </source>
</reference>
<organism evidence="1 2">
    <name type="scientific">Datura stramonium</name>
    <name type="common">Jimsonweed</name>
    <name type="synonym">Common thornapple</name>
    <dbReference type="NCBI Taxonomy" id="4076"/>
    <lineage>
        <taxon>Eukaryota</taxon>
        <taxon>Viridiplantae</taxon>
        <taxon>Streptophyta</taxon>
        <taxon>Embryophyta</taxon>
        <taxon>Tracheophyta</taxon>
        <taxon>Spermatophyta</taxon>
        <taxon>Magnoliopsida</taxon>
        <taxon>eudicotyledons</taxon>
        <taxon>Gunneridae</taxon>
        <taxon>Pentapetalae</taxon>
        <taxon>asterids</taxon>
        <taxon>lamiids</taxon>
        <taxon>Solanales</taxon>
        <taxon>Solanaceae</taxon>
        <taxon>Solanoideae</taxon>
        <taxon>Datureae</taxon>
        <taxon>Datura</taxon>
    </lineage>
</organism>
<gene>
    <name evidence="1" type="ORF">HAX54_045740</name>
</gene>
<evidence type="ECO:0000313" key="1">
    <source>
        <dbReference type="EMBL" id="MCE3049763.1"/>
    </source>
</evidence>
<dbReference type="EMBL" id="JACEIK010007127">
    <property type="protein sequence ID" value="MCE3049763.1"/>
    <property type="molecule type" value="Genomic_DNA"/>
</dbReference>
<keyword evidence="2" id="KW-1185">Reference proteome</keyword>
<accession>A0ABS8WG37</accession>
<proteinExistence type="predicted"/>
<dbReference type="Proteomes" id="UP000823775">
    <property type="component" value="Unassembled WGS sequence"/>
</dbReference>
<comment type="caution">
    <text evidence="1">The sequence shown here is derived from an EMBL/GenBank/DDBJ whole genome shotgun (WGS) entry which is preliminary data.</text>
</comment>
<evidence type="ECO:0000313" key="2">
    <source>
        <dbReference type="Proteomes" id="UP000823775"/>
    </source>
</evidence>
<sequence length="117" mass="12523">SLRICPESNVSLSRGPGLVRGVAIAVSRGRGKESGGPGWLSCMEFKRPVMGGERRGRSAYRNYGGSQGSGDWLARVLFTGEDARCGFAVCLVVFRLRASDVHAVIPPANESERGEAR</sequence>
<name>A0ABS8WG37_DATST</name>
<feature type="non-terminal residue" evidence="1">
    <location>
        <position position="1"/>
    </location>
</feature>